<feature type="compositionally biased region" description="Basic and acidic residues" evidence="1">
    <location>
        <begin position="166"/>
        <end position="175"/>
    </location>
</feature>
<accession>M3YKM5</accession>
<protein>
    <submittedName>
        <fullName evidence="2">Uncharacterized protein</fullName>
    </submittedName>
</protein>
<name>M3YKM5_MUSPF</name>
<feature type="compositionally biased region" description="Basic and acidic residues" evidence="1">
    <location>
        <begin position="129"/>
        <end position="143"/>
    </location>
</feature>
<dbReference type="EMBL" id="AEYP01042328">
    <property type="status" value="NOT_ANNOTATED_CDS"/>
    <property type="molecule type" value="Genomic_DNA"/>
</dbReference>
<dbReference type="EMBL" id="AEYP01042329">
    <property type="status" value="NOT_ANNOTATED_CDS"/>
    <property type="molecule type" value="Genomic_DNA"/>
</dbReference>
<feature type="compositionally biased region" description="Low complexity" evidence="1">
    <location>
        <begin position="92"/>
        <end position="102"/>
    </location>
</feature>
<dbReference type="HOGENOM" id="CLU_1297037_0_0_1"/>
<sequence>QVPGSSLHTETHGQTVKRQAGAQAYLPSPRPATLSKGRTGEQPRGPAQDRCEAGGSPAPQLFLRPVGAEPGVEAQSTGWGHRCGQRQGGEAGRPALGAGALGRPREGRCRPELWLGTVGETPAPPPPHFTEEERLGRGHVSGDRHRRTADLPASGAGGCPPALPGRPDRTDLRRQFSDQLSALLWDPPQRVSWLQNLPETLSSSSSPHTCGCP</sequence>
<organism evidence="2">
    <name type="scientific">Mustela putorius furo</name>
    <name type="common">European domestic ferret</name>
    <name type="synonym">Mustela furo</name>
    <dbReference type="NCBI Taxonomy" id="9669"/>
    <lineage>
        <taxon>Eukaryota</taxon>
        <taxon>Metazoa</taxon>
        <taxon>Chordata</taxon>
        <taxon>Craniata</taxon>
        <taxon>Vertebrata</taxon>
        <taxon>Euteleostomi</taxon>
        <taxon>Mammalia</taxon>
        <taxon>Eutheria</taxon>
        <taxon>Laurasiatheria</taxon>
        <taxon>Carnivora</taxon>
        <taxon>Caniformia</taxon>
        <taxon>Musteloidea</taxon>
        <taxon>Mustelidae</taxon>
        <taxon>Mustelinae</taxon>
        <taxon>Mustela</taxon>
    </lineage>
</organism>
<dbReference type="Ensembl" id="ENSMPUT00000012077.1">
    <property type="protein sequence ID" value="ENSMPUP00000011882.1"/>
    <property type="gene ID" value="ENSMPUG00000011974.1"/>
</dbReference>
<feature type="compositionally biased region" description="Polar residues" evidence="1">
    <location>
        <begin position="1"/>
        <end position="17"/>
    </location>
</feature>
<evidence type="ECO:0000256" key="1">
    <source>
        <dbReference type="SAM" id="MobiDB-lite"/>
    </source>
</evidence>
<reference evidence="2" key="1">
    <citation type="submission" date="2024-06" db="UniProtKB">
        <authorList>
            <consortium name="Ensembl"/>
        </authorList>
    </citation>
    <scope>IDENTIFICATION</scope>
</reference>
<proteinExistence type="predicted"/>
<dbReference type="InParanoid" id="M3YKM5"/>
<feature type="region of interest" description="Disordered" evidence="1">
    <location>
        <begin position="1"/>
        <end position="175"/>
    </location>
</feature>
<dbReference type="EMBL" id="AEYP01042330">
    <property type="status" value="NOT_ANNOTATED_CDS"/>
    <property type="molecule type" value="Genomic_DNA"/>
</dbReference>
<evidence type="ECO:0000313" key="2">
    <source>
        <dbReference type="Ensembl" id="ENSMPUP00000011882.1"/>
    </source>
</evidence>
<dbReference type="AlphaFoldDB" id="M3YKM5"/>